<dbReference type="InterPro" id="IPR013785">
    <property type="entry name" value="Aldolase_TIM"/>
</dbReference>
<dbReference type="AlphaFoldDB" id="A0A6I0F017"/>
<organism evidence="7 8">
    <name type="scientific">Heliorestis acidaminivorans</name>
    <dbReference type="NCBI Taxonomy" id="553427"/>
    <lineage>
        <taxon>Bacteria</taxon>
        <taxon>Bacillati</taxon>
        <taxon>Bacillota</taxon>
        <taxon>Clostridia</taxon>
        <taxon>Eubacteriales</taxon>
        <taxon>Heliobacteriaceae</taxon>
        <taxon>Heliorestis</taxon>
    </lineage>
</organism>
<dbReference type="InterPro" id="IPR007197">
    <property type="entry name" value="rSAM"/>
</dbReference>
<gene>
    <name evidence="7" type="ORF">F9B85_00795</name>
</gene>
<protein>
    <submittedName>
        <fullName evidence="7">Radical SAM protein</fullName>
    </submittedName>
</protein>
<evidence type="ECO:0000256" key="2">
    <source>
        <dbReference type="ARBA" id="ARBA00022691"/>
    </source>
</evidence>
<dbReference type="GO" id="GO:0051539">
    <property type="term" value="F:4 iron, 4 sulfur cluster binding"/>
    <property type="evidence" value="ECO:0007669"/>
    <property type="project" value="UniProtKB-KW"/>
</dbReference>
<dbReference type="PANTHER" id="PTHR42836">
    <property type="entry name" value="7-CARBOXY-7-DEAZAGUANINE SYNTHASE"/>
    <property type="match status" value="1"/>
</dbReference>
<dbReference type="Gene3D" id="3.20.20.70">
    <property type="entry name" value="Aldolase class I"/>
    <property type="match status" value="1"/>
</dbReference>
<keyword evidence="8" id="KW-1185">Reference proteome</keyword>
<dbReference type="GO" id="GO:0003824">
    <property type="term" value="F:catalytic activity"/>
    <property type="evidence" value="ECO:0007669"/>
    <property type="project" value="InterPro"/>
</dbReference>
<dbReference type="InterPro" id="IPR058240">
    <property type="entry name" value="rSAM_sf"/>
</dbReference>
<evidence type="ECO:0000256" key="4">
    <source>
        <dbReference type="ARBA" id="ARBA00023004"/>
    </source>
</evidence>
<dbReference type="SUPFAM" id="SSF102114">
    <property type="entry name" value="Radical SAM enzymes"/>
    <property type="match status" value="1"/>
</dbReference>
<comment type="caution">
    <text evidence="7">The sequence shown here is derived from an EMBL/GenBank/DDBJ whole genome shotgun (WGS) entry which is preliminary data.</text>
</comment>
<feature type="domain" description="Radical SAM core" evidence="6">
    <location>
        <begin position="4"/>
        <end position="197"/>
    </location>
</feature>
<dbReference type="OrthoDB" id="6258756at2"/>
<accession>A0A6I0F017</accession>
<dbReference type="EMBL" id="WBXO01000001">
    <property type="protein sequence ID" value="KAB2954266.1"/>
    <property type="molecule type" value="Genomic_DNA"/>
</dbReference>
<dbReference type="PROSITE" id="PS51918">
    <property type="entry name" value="RADICAL_SAM"/>
    <property type="match status" value="1"/>
</dbReference>
<dbReference type="RefSeq" id="WP_151617712.1">
    <property type="nucleotide sequence ID" value="NZ_WBXO01000001.1"/>
</dbReference>
<evidence type="ECO:0000256" key="5">
    <source>
        <dbReference type="ARBA" id="ARBA00023014"/>
    </source>
</evidence>
<dbReference type="GO" id="GO:0046872">
    <property type="term" value="F:metal ion binding"/>
    <property type="evidence" value="ECO:0007669"/>
    <property type="project" value="UniProtKB-KW"/>
</dbReference>
<evidence type="ECO:0000313" key="7">
    <source>
        <dbReference type="EMBL" id="KAB2954266.1"/>
    </source>
</evidence>
<evidence type="ECO:0000259" key="6">
    <source>
        <dbReference type="PROSITE" id="PS51918"/>
    </source>
</evidence>
<sequence length="197" mass="22025">MITYKIGNSLYLNITNACTCDCSFCVRNKPEGLSCGITLWLDQEPTVEEVLADIKKWDSTELHEFVFCGYGEPMIRTNDVLEICKRLKKNYSQPVRINTNGHGSLISGYDITPELHGLVDSISISLNAKNGQDYQALCKSVYGEESYGAIIDFAIKCKSYVPEVVLSVVDVLPVEDIEACRNLAEKIGVNFRVRHYG</sequence>
<dbReference type="Pfam" id="PF04055">
    <property type="entry name" value="Radical_SAM"/>
    <property type="match status" value="1"/>
</dbReference>
<reference evidence="7 8" key="1">
    <citation type="submission" date="2019-10" db="EMBL/GenBank/DDBJ databases">
        <title>Whole-genome sequence of the extremophile Heliorestis acidaminivorans DSM 24790.</title>
        <authorList>
            <person name="Kyndt J.A."/>
            <person name="Meyer T.E."/>
        </authorList>
    </citation>
    <scope>NUCLEOTIDE SEQUENCE [LARGE SCALE GENOMIC DNA]</scope>
    <source>
        <strain evidence="7 8">DSM 24790</strain>
    </source>
</reference>
<keyword evidence="5" id="KW-0411">Iron-sulfur</keyword>
<keyword evidence="4" id="KW-0408">Iron</keyword>
<dbReference type="PANTHER" id="PTHR42836:SF1">
    <property type="entry name" value="7-CARBOXY-7-DEAZAGUANINE SYNTHASE"/>
    <property type="match status" value="1"/>
</dbReference>
<evidence type="ECO:0000313" key="8">
    <source>
        <dbReference type="Proteomes" id="UP000468766"/>
    </source>
</evidence>
<proteinExistence type="predicted"/>
<name>A0A6I0F017_9FIRM</name>
<evidence type="ECO:0000256" key="1">
    <source>
        <dbReference type="ARBA" id="ARBA00022485"/>
    </source>
</evidence>
<evidence type="ECO:0000256" key="3">
    <source>
        <dbReference type="ARBA" id="ARBA00022723"/>
    </source>
</evidence>
<keyword evidence="2" id="KW-0949">S-adenosyl-L-methionine</keyword>
<dbReference type="InterPro" id="IPR023821">
    <property type="entry name" value="rSAM_TatD-assoc"/>
</dbReference>
<dbReference type="SFLD" id="SFLDG01111">
    <property type="entry name" value="Uncharacterised_Radical_SAM_Su"/>
    <property type="match status" value="1"/>
</dbReference>
<dbReference type="NCBIfam" id="TIGR04038">
    <property type="entry name" value="tatD_link_rSAM"/>
    <property type="match status" value="1"/>
</dbReference>
<keyword evidence="1" id="KW-0004">4Fe-4S</keyword>
<keyword evidence="3" id="KW-0479">Metal-binding</keyword>
<dbReference type="CDD" id="cd01335">
    <property type="entry name" value="Radical_SAM"/>
    <property type="match status" value="1"/>
</dbReference>
<dbReference type="SFLD" id="SFLDS00029">
    <property type="entry name" value="Radical_SAM"/>
    <property type="match status" value="1"/>
</dbReference>
<dbReference type="Proteomes" id="UP000468766">
    <property type="component" value="Unassembled WGS sequence"/>
</dbReference>